<feature type="non-terminal residue" evidence="1">
    <location>
        <position position="20"/>
    </location>
</feature>
<reference evidence="1" key="1">
    <citation type="submission" date="2021-02" db="EMBL/GenBank/DDBJ databases">
        <authorList>
            <person name="Nowell W R."/>
        </authorList>
    </citation>
    <scope>NUCLEOTIDE SEQUENCE</scope>
</reference>
<gene>
    <name evidence="1" type="ORF">GIL414_LOCUS65071</name>
</gene>
<sequence length="20" mass="2179">MSLLSFRISVAETMLKSAPP</sequence>
<dbReference type="EMBL" id="CAJOBJ010287881">
    <property type="protein sequence ID" value="CAF5151166.1"/>
    <property type="molecule type" value="Genomic_DNA"/>
</dbReference>
<protein>
    <submittedName>
        <fullName evidence="1">Uncharacterized protein</fullName>
    </submittedName>
</protein>
<organism evidence="1 2">
    <name type="scientific">Rotaria magnacalcarata</name>
    <dbReference type="NCBI Taxonomy" id="392030"/>
    <lineage>
        <taxon>Eukaryota</taxon>
        <taxon>Metazoa</taxon>
        <taxon>Spiralia</taxon>
        <taxon>Gnathifera</taxon>
        <taxon>Rotifera</taxon>
        <taxon>Eurotatoria</taxon>
        <taxon>Bdelloidea</taxon>
        <taxon>Philodinida</taxon>
        <taxon>Philodinidae</taxon>
        <taxon>Rotaria</taxon>
    </lineage>
</organism>
<dbReference type="AlphaFoldDB" id="A0A8S3G5F2"/>
<evidence type="ECO:0000313" key="1">
    <source>
        <dbReference type="EMBL" id="CAF5151166.1"/>
    </source>
</evidence>
<comment type="caution">
    <text evidence="1">The sequence shown here is derived from an EMBL/GenBank/DDBJ whole genome shotgun (WGS) entry which is preliminary data.</text>
</comment>
<dbReference type="Proteomes" id="UP000681720">
    <property type="component" value="Unassembled WGS sequence"/>
</dbReference>
<evidence type="ECO:0000313" key="2">
    <source>
        <dbReference type="Proteomes" id="UP000681720"/>
    </source>
</evidence>
<name>A0A8S3G5F2_9BILA</name>
<proteinExistence type="predicted"/>
<accession>A0A8S3G5F2</accession>